<evidence type="ECO:0000313" key="2">
    <source>
        <dbReference type="EMBL" id="PDS22995.1"/>
    </source>
</evidence>
<keyword evidence="1" id="KW-1133">Transmembrane helix</keyword>
<keyword evidence="1" id="KW-0812">Transmembrane</keyword>
<feature type="transmembrane region" description="Helical" evidence="1">
    <location>
        <begin position="15"/>
        <end position="38"/>
    </location>
</feature>
<dbReference type="EMBL" id="PCMW01000072">
    <property type="protein sequence ID" value="PDS22995.1"/>
    <property type="molecule type" value="Genomic_DNA"/>
</dbReference>
<sequence length="74" mass="8981">MEKIFFNQNKQSSLLYNSIFCLISNNVLQFVYNIHANIKKNVRYKKKSLKFKDLFCGIKNLIILRHYYTLKFKI</sequence>
<protein>
    <submittedName>
        <fullName evidence="2">Uncharacterized protein</fullName>
    </submittedName>
</protein>
<dbReference type="Proteomes" id="UP000220828">
    <property type="component" value="Unassembled WGS sequence"/>
</dbReference>
<reference evidence="2 3" key="1">
    <citation type="submission" date="2017-09" db="EMBL/GenBank/DDBJ databases">
        <title>Whole genomes of Flavobacteriaceae.</title>
        <authorList>
            <person name="Stine C."/>
            <person name="Li C."/>
            <person name="Tadesse D."/>
        </authorList>
    </citation>
    <scope>NUCLEOTIDE SEQUENCE [LARGE SCALE GENOMIC DNA]</scope>
    <source>
        <strain evidence="2 3">ATCC 35036</strain>
    </source>
</reference>
<evidence type="ECO:0000256" key="1">
    <source>
        <dbReference type="SAM" id="Phobius"/>
    </source>
</evidence>
<proteinExistence type="predicted"/>
<gene>
    <name evidence="2" type="ORF">B0A77_11990</name>
</gene>
<organism evidence="2 3">
    <name type="scientific">Flavobacterium branchiophilum</name>
    <dbReference type="NCBI Taxonomy" id="55197"/>
    <lineage>
        <taxon>Bacteria</taxon>
        <taxon>Pseudomonadati</taxon>
        <taxon>Bacteroidota</taxon>
        <taxon>Flavobacteriia</taxon>
        <taxon>Flavobacteriales</taxon>
        <taxon>Flavobacteriaceae</taxon>
        <taxon>Flavobacterium</taxon>
    </lineage>
</organism>
<keyword evidence="1" id="KW-0472">Membrane</keyword>
<dbReference type="AlphaFoldDB" id="A0A2H3KPB1"/>
<evidence type="ECO:0000313" key="3">
    <source>
        <dbReference type="Proteomes" id="UP000220828"/>
    </source>
</evidence>
<name>A0A2H3KPB1_9FLAO</name>
<accession>A0A2H3KPB1</accession>
<comment type="caution">
    <text evidence="2">The sequence shown here is derived from an EMBL/GenBank/DDBJ whole genome shotgun (WGS) entry which is preliminary data.</text>
</comment>